<dbReference type="InterPro" id="IPR001207">
    <property type="entry name" value="Transposase_mutator"/>
</dbReference>
<dbReference type="Pfam" id="PF00872">
    <property type="entry name" value="Transposase_mut"/>
    <property type="match status" value="1"/>
</dbReference>
<keyword evidence="5 6" id="KW-0233">DNA recombination</keyword>
<keyword evidence="4 6" id="KW-0238">DNA-binding</keyword>
<proteinExistence type="inferred from homology"/>
<evidence type="ECO:0000313" key="7">
    <source>
        <dbReference type="EMBL" id="AWN81691.1"/>
    </source>
</evidence>
<sequence>MAKSSLRISLCYCFVVKVRQDKRIIHKAVYVALGIDKLGMKDVLGLWMSENEGAKFWLGNLTELKNRGMHAMLIACTANLSGMSEAIAAVYPKTDHQLCIVHQIRNSLQYVSYKHKKLLAADLKPIYTAVTEEEALMALETFATKWNQHYPQIAKSWYAN</sequence>
<comment type="function">
    <text evidence="1 6">Required for the transposition of the insertion element.</text>
</comment>
<keyword evidence="3 6" id="KW-0815">Transposition</keyword>
<evidence type="ECO:0000313" key="8">
    <source>
        <dbReference type="Proteomes" id="UP000245872"/>
    </source>
</evidence>
<dbReference type="GO" id="GO:0004803">
    <property type="term" value="F:transposase activity"/>
    <property type="evidence" value="ECO:0007669"/>
    <property type="project" value="UniProtKB-UniRule"/>
</dbReference>
<evidence type="ECO:0000256" key="1">
    <source>
        <dbReference type="ARBA" id="ARBA00002190"/>
    </source>
</evidence>
<gene>
    <name evidence="7" type="ORF">DK880_00363</name>
</gene>
<evidence type="ECO:0000256" key="4">
    <source>
        <dbReference type="ARBA" id="ARBA00023125"/>
    </source>
</evidence>
<dbReference type="GO" id="GO:0006313">
    <property type="term" value="P:DNA transposition"/>
    <property type="evidence" value="ECO:0007669"/>
    <property type="project" value="UniProtKB-UniRule"/>
</dbReference>
<evidence type="ECO:0000256" key="2">
    <source>
        <dbReference type="ARBA" id="ARBA00010961"/>
    </source>
</evidence>
<dbReference type="Proteomes" id="UP000245872">
    <property type="component" value="Chromosome"/>
</dbReference>
<comment type="similarity">
    <text evidence="2 6">Belongs to the transposase mutator family.</text>
</comment>
<dbReference type="AlphaFoldDB" id="A0A2Z3L8D0"/>
<protein>
    <recommendedName>
        <fullName evidence="6">Mutator family transposase</fullName>
    </recommendedName>
</protein>
<keyword evidence="8" id="KW-1185">Reference proteome</keyword>
<dbReference type="EMBL" id="CP029619">
    <property type="protein sequence ID" value="AWN81691.1"/>
    <property type="molecule type" value="Genomic_DNA"/>
</dbReference>
<dbReference type="GO" id="GO:0003677">
    <property type="term" value="F:DNA binding"/>
    <property type="evidence" value="ECO:0007669"/>
    <property type="project" value="UniProtKB-UniRule"/>
</dbReference>
<organism evidence="7 8">
    <name type="scientific">Candidatus Cardinium hertigii</name>
    <dbReference type="NCBI Taxonomy" id="247481"/>
    <lineage>
        <taxon>Bacteria</taxon>
        <taxon>Pseudomonadati</taxon>
        <taxon>Bacteroidota</taxon>
        <taxon>Cytophagia</taxon>
        <taxon>Cytophagales</taxon>
        <taxon>Amoebophilaceae</taxon>
        <taxon>Candidatus Cardinium</taxon>
    </lineage>
</organism>
<dbReference type="PANTHER" id="PTHR33217">
    <property type="entry name" value="TRANSPOSASE FOR INSERTION SEQUENCE ELEMENT IS1081"/>
    <property type="match status" value="1"/>
</dbReference>
<dbReference type="KEGG" id="cher:DK880_00363"/>
<evidence type="ECO:0000256" key="5">
    <source>
        <dbReference type="ARBA" id="ARBA00023172"/>
    </source>
</evidence>
<dbReference type="PANTHER" id="PTHR33217:SF5">
    <property type="entry name" value="MUTATOR FAMILY TRANSPOSASE"/>
    <property type="match status" value="1"/>
</dbReference>
<evidence type="ECO:0000256" key="6">
    <source>
        <dbReference type="RuleBase" id="RU365089"/>
    </source>
</evidence>
<evidence type="ECO:0000256" key="3">
    <source>
        <dbReference type="ARBA" id="ARBA00022578"/>
    </source>
</evidence>
<keyword evidence="6" id="KW-0814">Transposable element</keyword>
<reference evidence="7 8" key="1">
    <citation type="submission" date="2018-05" db="EMBL/GenBank/DDBJ databases">
        <title>Candidatus Cardinium hertigii Genome Assembly.</title>
        <authorList>
            <person name="Showmaker K.C."/>
            <person name="Walden K.O."/>
            <person name="Fields C.J."/>
            <person name="Lambert K.N."/>
            <person name="Hudson M.E."/>
        </authorList>
    </citation>
    <scope>NUCLEOTIDE SEQUENCE [LARGE SCALE GENOMIC DNA]</scope>
    <source>
        <strain evidence="8">cHgTN10</strain>
    </source>
</reference>
<accession>A0A2Z3L8D0</accession>
<name>A0A2Z3L8D0_9BACT</name>